<accession>A0A086YZV5</accession>
<name>A0A086YZV5_9BIFI</name>
<reference evidence="2 3" key="1">
    <citation type="submission" date="2014-03" db="EMBL/GenBank/DDBJ databases">
        <title>Genomics of Bifidobacteria.</title>
        <authorList>
            <person name="Ventura M."/>
            <person name="Milani C."/>
            <person name="Lugli G.A."/>
        </authorList>
    </citation>
    <scope>NUCLEOTIDE SEQUENCE [LARGE SCALE GENOMIC DNA]</scope>
    <source>
        <strain evidence="2 3">DSM 22766</strain>
    </source>
</reference>
<protein>
    <submittedName>
        <fullName evidence="2">Uncharacterized protein</fullName>
    </submittedName>
</protein>
<keyword evidence="1" id="KW-0472">Membrane</keyword>
<gene>
    <name evidence="2" type="ORF">BACT_0505</name>
</gene>
<proteinExistence type="predicted"/>
<dbReference type="Proteomes" id="UP000029015">
    <property type="component" value="Unassembled WGS sequence"/>
</dbReference>
<keyword evidence="1" id="KW-1133">Transmembrane helix</keyword>
<dbReference type="EMBL" id="JGYK01000001">
    <property type="protein sequence ID" value="KFI39805.1"/>
    <property type="molecule type" value="Genomic_DNA"/>
</dbReference>
<keyword evidence="3" id="KW-1185">Reference proteome</keyword>
<keyword evidence="1" id="KW-0812">Transmembrane</keyword>
<sequence>MDDIWQAVTALGTFLGGLAALISAIKSDGKRCRRRK</sequence>
<evidence type="ECO:0000256" key="1">
    <source>
        <dbReference type="SAM" id="Phobius"/>
    </source>
</evidence>
<comment type="caution">
    <text evidence="2">The sequence shown here is derived from an EMBL/GenBank/DDBJ whole genome shotgun (WGS) entry which is preliminary data.</text>
</comment>
<evidence type="ECO:0000313" key="3">
    <source>
        <dbReference type="Proteomes" id="UP000029015"/>
    </source>
</evidence>
<organism evidence="2 3">
    <name type="scientific">Bifidobacterium actinocoloniiforme DSM 22766</name>
    <dbReference type="NCBI Taxonomy" id="1437605"/>
    <lineage>
        <taxon>Bacteria</taxon>
        <taxon>Bacillati</taxon>
        <taxon>Actinomycetota</taxon>
        <taxon>Actinomycetes</taxon>
        <taxon>Bifidobacteriales</taxon>
        <taxon>Bifidobacteriaceae</taxon>
        <taxon>Bifidobacterium</taxon>
    </lineage>
</organism>
<feature type="transmembrane region" description="Helical" evidence="1">
    <location>
        <begin position="6"/>
        <end position="25"/>
    </location>
</feature>
<evidence type="ECO:0000313" key="2">
    <source>
        <dbReference type="EMBL" id="KFI39805.1"/>
    </source>
</evidence>
<dbReference type="AlphaFoldDB" id="A0A086YZV5"/>